<dbReference type="GeneID" id="76629885"/>
<keyword evidence="1" id="KW-0472">Membrane</keyword>
<proteinExistence type="predicted"/>
<feature type="transmembrane region" description="Helical" evidence="1">
    <location>
        <begin position="7"/>
        <end position="28"/>
    </location>
</feature>
<comment type="caution">
    <text evidence="2">The sequence shown here is derived from an EMBL/GenBank/DDBJ whole genome shotgun (WGS) entry which is preliminary data.</text>
</comment>
<keyword evidence="1" id="KW-0812">Transmembrane</keyword>
<dbReference type="EMBL" id="JBHSZI010000001">
    <property type="protein sequence ID" value="MFC7057931.1"/>
    <property type="molecule type" value="Genomic_DNA"/>
</dbReference>
<organism evidence="2 3">
    <name type="scientific">Halovenus salina</name>
    <dbReference type="NCBI Taxonomy" id="1510225"/>
    <lineage>
        <taxon>Archaea</taxon>
        <taxon>Methanobacteriati</taxon>
        <taxon>Methanobacteriota</taxon>
        <taxon>Stenosarchaea group</taxon>
        <taxon>Halobacteria</taxon>
        <taxon>Halobacteriales</taxon>
        <taxon>Haloarculaceae</taxon>
        <taxon>Halovenus</taxon>
    </lineage>
</organism>
<gene>
    <name evidence="2" type="ORF">ACFQQG_06840</name>
</gene>
<dbReference type="Proteomes" id="UP001596445">
    <property type="component" value="Unassembled WGS sequence"/>
</dbReference>
<evidence type="ECO:0000313" key="2">
    <source>
        <dbReference type="EMBL" id="MFC7057931.1"/>
    </source>
</evidence>
<protein>
    <recommendedName>
        <fullName evidence="4">Class III signal peptide-containing protein</fullName>
    </recommendedName>
</protein>
<dbReference type="RefSeq" id="WP_267163743.1">
    <property type="nucleotide sequence ID" value="NZ_CP112972.1"/>
</dbReference>
<keyword evidence="1" id="KW-1133">Transmembrane helix</keyword>
<evidence type="ECO:0000256" key="1">
    <source>
        <dbReference type="SAM" id="Phobius"/>
    </source>
</evidence>
<reference evidence="2 3" key="1">
    <citation type="journal article" date="2019" name="Int. J. Syst. Evol. Microbiol.">
        <title>The Global Catalogue of Microorganisms (GCM) 10K type strain sequencing project: providing services to taxonomists for standard genome sequencing and annotation.</title>
        <authorList>
            <consortium name="The Broad Institute Genomics Platform"/>
            <consortium name="The Broad Institute Genome Sequencing Center for Infectious Disease"/>
            <person name="Wu L."/>
            <person name="Ma J."/>
        </authorList>
    </citation>
    <scope>NUCLEOTIDE SEQUENCE [LARGE SCALE GENOMIC DNA]</scope>
    <source>
        <strain evidence="2 3">JCM 30072</strain>
    </source>
</reference>
<accession>A0ABD5VXC2</accession>
<dbReference type="AlphaFoldDB" id="A0ABD5VXC2"/>
<name>A0ABD5VXC2_9EURY</name>
<dbReference type="Pfam" id="PF23958">
    <property type="entry name" value="DUF7287"/>
    <property type="match status" value="1"/>
</dbReference>
<evidence type="ECO:0008006" key="4">
    <source>
        <dbReference type="Google" id="ProtNLM"/>
    </source>
</evidence>
<sequence length="147" mass="16093">MTRGQTVTDYLLGIVLLLLSVTIVFGYFPGLFQPFEENVEDEERVMADNLAAELIDNSTIPGMQQTASFNALNRTIDTVANDSTGVGVPEWLRWNATVQNETGVVESGGVTLANGSVWNGRQTASVVRFVRIPSVCENGCRLVVRVW</sequence>
<evidence type="ECO:0000313" key="3">
    <source>
        <dbReference type="Proteomes" id="UP001596445"/>
    </source>
</evidence>
<dbReference type="InterPro" id="IPR056613">
    <property type="entry name" value="DUF7287"/>
</dbReference>
<keyword evidence="3" id="KW-1185">Reference proteome</keyword>